<evidence type="ECO:0000259" key="1">
    <source>
        <dbReference type="Pfam" id="PF05036"/>
    </source>
</evidence>
<evidence type="ECO:0000313" key="3">
    <source>
        <dbReference type="Proteomes" id="UP001597472"/>
    </source>
</evidence>
<dbReference type="Gene3D" id="3.30.70.1070">
    <property type="entry name" value="Sporulation related repeat"/>
    <property type="match status" value="1"/>
</dbReference>
<comment type="caution">
    <text evidence="2">The sequence shown here is derived from an EMBL/GenBank/DDBJ whole genome shotgun (WGS) entry which is preliminary data.</text>
</comment>
<feature type="domain" description="SPOR" evidence="1">
    <location>
        <begin position="56"/>
        <end position="123"/>
    </location>
</feature>
<proteinExistence type="predicted"/>
<reference evidence="3" key="1">
    <citation type="journal article" date="2019" name="Int. J. Syst. Evol. Microbiol.">
        <title>The Global Catalogue of Microorganisms (GCM) 10K type strain sequencing project: providing services to taxonomists for standard genome sequencing and annotation.</title>
        <authorList>
            <consortium name="The Broad Institute Genomics Platform"/>
            <consortium name="The Broad Institute Genome Sequencing Center for Infectious Disease"/>
            <person name="Wu L."/>
            <person name="Ma J."/>
        </authorList>
    </citation>
    <scope>NUCLEOTIDE SEQUENCE [LARGE SCALE GENOMIC DNA]</scope>
    <source>
        <strain evidence="3">KCTC 42587</strain>
    </source>
</reference>
<keyword evidence="3" id="KW-1185">Reference proteome</keyword>
<dbReference type="SUPFAM" id="SSF110997">
    <property type="entry name" value="Sporulation related repeat"/>
    <property type="match status" value="1"/>
</dbReference>
<dbReference type="InterPro" id="IPR007730">
    <property type="entry name" value="SPOR-like_dom"/>
</dbReference>
<dbReference type="Proteomes" id="UP001597472">
    <property type="component" value="Unassembled WGS sequence"/>
</dbReference>
<gene>
    <name evidence="2" type="ORF">ACFSQP_09665</name>
</gene>
<evidence type="ECO:0000313" key="2">
    <source>
        <dbReference type="EMBL" id="MFD2552082.1"/>
    </source>
</evidence>
<name>A0ABW5KT31_9FLAO</name>
<protein>
    <submittedName>
        <fullName evidence="2">SPOR domain-containing protein</fullName>
    </submittedName>
</protein>
<dbReference type="Pfam" id="PF05036">
    <property type="entry name" value="SPOR"/>
    <property type="match status" value="1"/>
</dbReference>
<organism evidence="2 3">
    <name type="scientific">Bizionia sediminis</name>
    <dbReference type="NCBI Taxonomy" id="1737064"/>
    <lineage>
        <taxon>Bacteria</taxon>
        <taxon>Pseudomonadati</taxon>
        <taxon>Bacteroidota</taxon>
        <taxon>Flavobacteriia</taxon>
        <taxon>Flavobacteriales</taxon>
        <taxon>Flavobacteriaceae</taxon>
        <taxon>Bizionia</taxon>
    </lineage>
</organism>
<dbReference type="RefSeq" id="WP_376893868.1">
    <property type="nucleotide sequence ID" value="NZ_JBHULS010000003.1"/>
</dbReference>
<dbReference type="EMBL" id="JBHULS010000003">
    <property type="protein sequence ID" value="MFD2552082.1"/>
    <property type="molecule type" value="Genomic_DNA"/>
</dbReference>
<sequence>MKLFNRPLKQFLSICFLLITGIFYGQNGHVTINQASELERLLEIKKNMNLTDTATDRYKIQIFSGNRSGALEAIALFNETFSEWPAIDVYETPNYKVWVGSFRSRLEADRALDKIKETFNDAFRFRPKKVEKPQDKN</sequence>
<dbReference type="InterPro" id="IPR036680">
    <property type="entry name" value="SPOR-like_sf"/>
</dbReference>
<accession>A0ABW5KT31</accession>